<dbReference type="PROSITE" id="PS00028">
    <property type="entry name" value="ZINC_FINGER_C2H2_1"/>
    <property type="match status" value="4"/>
</dbReference>
<proteinExistence type="predicted"/>
<feature type="domain" description="C2H2-type" evidence="9">
    <location>
        <begin position="668"/>
        <end position="696"/>
    </location>
</feature>
<keyword evidence="5" id="KW-0862">Zinc</keyword>
<feature type="domain" description="C2H2-type" evidence="9">
    <location>
        <begin position="582"/>
        <end position="609"/>
    </location>
</feature>
<dbReference type="InterPro" id="IPR036236">
    <property type="entry name" value="Znf_C2H2_sf"/>
</dbReference>
<dbReference type="FunFam" id="3.30.160.60:FF:000125">
    <property type="entry name" value="Putative zinc finger protein 143"/>
    <property type="match status" value="1"/>
</dbReference>
<dbReference type="EMBL" id="JAANYQ010000006">
    <property type="protein sequence ID" value="KAF4123367.1"/>
    <property type="molecule type" value="Genomic_DNA"/>
</dbReference>
<feature type="domain" description="C2H2-type" evidence="9">
    <location>
        <begin position="530"/>
        <end position="562"/>
    </location>
</feature>
<feature type="compositionally biased region" description="Polar residues" evidence="8">
    <location>
        <begin position="493"/>
        <end position="504"/>
    </location>
</feature>
<evidence type="ECO:0000256" key="1">
    <source>
        <dbReference type="ARBA" id="ARBA00004123"/>
    </source>
</evidence>
<dbReference type="Proteomes" id="UP000749293">
    <property type="component" value="Unassembled WGS sequence"/>
</dbReference>
<dbReference type="InterPro" id="IPR013087">
    <property type="entry name" value="Znf_C2H2_type"/>
</dbReference>
<evidence type="ECO:0000313" key="10">
    <source>
        <dbReference type="EMBL" id="KAF4123367.1"/>
    </source>
</evidence>
<comment type="subcellular location">
    <subcellularLocation>
        <location evidence="1">Nucleus</location>
    </subcellularLocation>
</comment>
<evidence type="ECO:0000256" key="3">
    <source>
        <dbReference type="ARBA" id="ARBA00022737"/>
    </source>
</evidence>
<feature type="compositionally biased region" description="Polar residues" evidence="8">
    <location>
        <begin position="38"/>
        <end position="55"/>
    </location>
</feature>
<feature type="domain" description="C2H2-type" evidence="9">
    <location>
        <begin position="640"/>
        <end position="667"/>
    </location>
</feature>
<comment type="caution">
    <text evidence="10">The sequence shown here is derived from an EMBL/GenBank/DDBJ whole genome shotgun (WGS) entry which is preliminary data.</text>
</comment>
<dbReference type="GO" id="GO:0000978">
    <property type="term" value="F:RNA polymerase II cis-regulatory region sequence-specific DNA binding"/>
    <property type="evidence" value="ECO:0007669"/>
    <property type="project" value="UniProtKB-ARBA"/>
</dbReference>
<feature type="domain" description="C2H2-type" evidence="9">
    <location>
        <begin position="610"/>
        <end position="639"/>
    </location>
</feature>
<keyword evidence="6" id="KW-0539">Nucleus</keyword>
<name>A0A9P4YX14_9HYPO</name>
<dbReference type="Gene3D" id="3.30.160.60">
    <property type="entry name" value="Classic Zinc Finger"/>
    <property type="match status" value="4"/>
</dbReference>
<dbReference type="RefSeq" id="XP_035322019.1">
    <property type="nucleotide sequence ID" value="XM_035468038.1"/>
</dbReference>
<feature type="compositionally biased region" description="Basic residues" evidence="8">
    <location>
        <begin position="419"/>
        <end position="460"/>
    </location>
</feature>
<gene>
    <name evidence="10" type="ORF">GMORB2_6068</name>
</gene>
<feature type="region of interest" description="Disordered" evidence="8">
    <location>
        <begin position="31"/>
        <end position="72"/>
    </location>
</feature>
<evidence type="ECO:0000259" key="9">
    <source>
        <dbReference type="PROSITE" id="PS50157"/>
    </source>
</evidence>
<dbReference type="PANTHER" id="PTHR16515">
    <property type="entry name" value="PR DOMAIN ZINC FINGER PROTEIN"/>
    <property type="match status" value="1"/>
</dbReference>
<evidence type="ECO:0000256" key="6">
    <source>
        <dbReference type="ARBA" id="ARBA00023242"/>
    </source>
</evidence>
<evidence type="ECO:0000256" key="7">
    <source>
        <dbReference type="PROSITE-ProRule" id="PRU00042"/>
    </source>
</evidence>
<evidence type="ECO:0000256" key="4">
    <source>
        <dbReference type="ARBA" id="ARBA00022771"/>
    </source>
</evidence>
<dbReference type="Pfam" id="PF00096">
    <property type="entry name" value="zf-C2H2"/>
    <property type="match status" value="2"/>
</dbReference>
<dbReference type="GO" id="GO:0008270">
    <property type="term" value="F:zinc ion binding"/>
    <property type="evidence" value="ECO:0007669"/>
    <property type="project" value="UniProtKB-KW"/>
</dbReference>
<organism evidence="10 11">
    <name type="scientific">Geosmithia morbida</name>
    <dbReference type="NCBI Taxonomy" id="1094350"/>
    <lineage>
        <taxon>Eukaryota</taxon>
        <taxon>Fungi</taxon>
        <taxon>Dikarya</taxon>
        <taxon>Ascomycota</taxon>
        <taxon>Pezizomycotina</taxon>
        <taxon>Sordariomycetes</taxon>
        <taxon>Hypocreomycetidae</taxon>
        <taxon>Hypocreales</taxon>
        <taxon>Bionectriaceae</taxon>
        <taxon>Geosmithia</taxon>
    </lineage>
</organism>
<dbReference type="OrthoDB" id="3437960at2759"/>
<dbReference type="PANTHER" id="PTHR16515:SF49">
    <property type="entry name" value="GASTRULA ZINC FINGER PROTEIN XLCGF49.1-LIKE-RELATED"/>
    <property type="match status" value="1"/>
</dbReference>
<dbReference type="GeneID" id="55972293"/>
<reference evidence="10" key="1">
    <citation type="submission" date="2020-03" db="EMBL/GenBank/DDBJ databases">
        <title>Site-based positive gene gene selection in Geosmithia morbida across the United States reveals a broad range of putative effectors and factors for local host and environmental adapation.</title>
        <authorList>
            <person name="Onufrak A."/>
            <person name="Murdoch R.W."/>
            <person name="Gazis R."/>
            <person name="Huff M."/>
            <person name="Staton M."/>
            <person name="Klingeman W."/>
            <person name="Hadziabdic D."/>
        </authorList>
    </citation>
    <scope>NUCLEOTIDE SEQUENCE</scope>
    <source>
        <strain evidence="10">1262</strain>
    </source>
</reference>
<sequence>MDDSGNMSYGNSSWATTGTGSDEYFFNMLFGTDEPTDRSWNSPTSADSQQLSQWEDNIVMPPTEPPAKDDDAKSECSACDGEDCPSNACPSECGEDGHGSVCCRDEDCDSNVADRVCSDGSCSGARDPCEQEGCDPRRPELCLGDACEGADDACTHKDCESHPPGFCLRGACEAIGDACTHNGCFGDPLPSSTTGNGTEAAAAAAALASFGDMSGVNSFAGGSQLQAFGNPAFTFDPTTQPFPRQDASDMLNCMGPGRTDNAVLARVPQAFAANPQGPTQNGYPWPNRELLSHLRDYHATPHNHSNHTRPCLADYPNLAGAKCTLPTQVFSQLETGDVAGQSSPFQCGFLAQDPAMFADHVVSQHGDLLHQLPDSVFNFSPSDWKTFMQKAAEDWQHHGFGELNGTSQGACQLHEHSHGQNHHGYSHHDHSHHAHSHHAHSHHNHSHSNSHAHIHSHAHLPAKAGTDTLAQTTNPPSPASMVCSGHQLPTPDSALSPTSLSPFGNRSLEKQELKPDYSSASQSYGHHNVYQCSWTDSQTGHACNQNFQNSDDLDAHCREYHTKMLEKGTCGFRCMWRGFKPLECPICHMRLSAKQALDQHIRTHTNEHPYACTYEGCGKTFKQHSALTMHIRTHTKEKPLKCEICGAVFTESSNLSKHRRTHSKSGNFECDFCHKDFHRLDQLRRHLKTTHKEYDSETISNVIEKARHWRKKEEHAKRSGGMDDLSISSDNLYIMP</sequence>
<evidence type="ECO:0000256" key="5">
    <source>
        <dbReference type="ARBA" id="ARBA00022833"/>
    </source>
</evidence>
<evidence type="ECO:0000313" key="11">
    <source>
        <dbReference type="Proteomes" id="UP000749293"/>
    </source>
</evidence>
<keyword evidence="3" id="KW-0677">Repeat</keyword>
<dbReference type="SUPFAM" id="SSF57667">
    <property type="entry name" value="beta-beta-alpha zinc fingers"/>
    <property type="match status" value="2"/>
</dbReference>
<dbReference type="GO" id="GO:0005634">
    <property type="term" value="C:nucleus"/>
    <property type="evidence" value="ECO:0007669"/>
    <property type="project" value="UniProtKB-SubCell"/>
</dbReference>
<keyword evidence="2" id="KW-0479">Metal-binding</keyword>
<evidence type="ECO:0000256" key="8">
    <source>
        <dbReference type="SAM" id="MobiDB-lite"/>
    </source>
</evidence>
<dbReference type="GO" id="GO:0000981">
    <property type="term" value="F:DNA-binding transcription factor activity, RNA polymerase II-specific"/>
    <property type="evidence" value="ECO:0007669"/>
    <property type="project" value="UniProtKB-ARBA"/>
</dbReference>
<dbReference type="FunFam" id="3.30.160.60:FF:002343">
    <property type="entry name" value="Zinc finger protein 33A"/>
    <property type="match status" value="1"/>
</dbReference>
<accession>A0A9P4YX14</accession>
<keyword evidence="11" id="KW-1185">Reference proteome</keyword>
<protein>
    <submittedName>
        <fullName evidence="10">Zinc finger, C2H2 type</fullName>
    </submittedName>
</protein>
<keyword evidence="4 7" id="KW-0863">Zinc-finger</keyword>
<dbReference type="PROSITE" id="PS50157">
    <property type="entry name" value="ZINC_FINGER_C2H2_2"/>
    <property type="match status" value="5"/>
</dbReference>
<dbReference type="Pfam" id="PF13912">
    <property type="entry name" value="zf-C2H2_6"/>
    <property type="match status" value="1"/>
</dbReference>
<dbReference type="SMART" id="SM00355">
    <property type="entry name" value="ZnF_C2H2"/>
    <property type="match status" value="5"/>
</dbReference>
<dbReference type="InterPro" id="IPR050331">
    <property type="entry name" value="Zinc_finger"/>
</dbReference>
<feature type="region of interest" description="Disordered" evidence="8">
    <location>
        <begin position="415"/>
        <end position="520"/>
    </location>
</feature>
<dbReference type="AlphaFoldDB" id="A0A9P4YX14"/>
<evidence type="ECO:0000256" key="2">
    <source>
        <dbReference type="ARBA" id="ARBA00022723"/>
    </source>
</evidence>